<evidence type="ECO:0000313" key="9">
    <source>
        <dbReference type="EMBL" id="RZN63731.1"/>
    </source>
</evidence>
<evidence type="ECO:0000313" key="11">
    <source>
        <dbReference type="Proteomes" id="UP000316217"/>
    </source>
</evidence>
<evidence type="ECO:0000313" key="10">
    <source>
        <dbReference type="Proteomes" id="UP000277582"/>
    </source>
</evidence>
<dbReference type="Gene3D" id="3.20.20.210">
    <property type="match status" value="1"/>
</dbReference>
<evidence type="ECO:0000313" key="8">
    <source>
        <dbReference type="EMBL" id="RSN72854.1"/>
    </source>
</evidence>
<dbReference type="EC" id="2.1.1.-" evidence="8"/>
<evidence type="ECO:0000256" key="6">
    <source>
        <dbReference type="ARBA" id="ARBA00022994"/>
    </source>
</evidence>
<dbReference type="InterPro" id="IPR006360">
    <property type="entry name" value="Mtase_MtaA_CmuA"/>
</dbReference>
<dbReference type="InterPro" id="IPR052024">
    <property type="entry name" value="Methanogen_methyltrans"/>
</dbReference>
<dbReference type="GO" id="GO:0032259">
    <property type="term" value="P:methylation"/>
    <property type="evidence" value="ECO:0007669"/>
    <property type="project" value="UniProtKB-KW"/>
</dbReference>
<keyword evidence="4" id="KW-0479">Metal-binding</keyword>
<dbReference type="Proteomes" id="UP000316217">
    <property type="component" value="Unassembled WGS sequence"/>
</dbReference>
<dbReference type="EMBL" id="RXII01000001">
    <property type="protein sequence ID" value="RZN63731.1"/>
    <property type="molecule type" value="Genomic_DNA"/>
</dbReference>
<protein>
    <submittedName>
        <fullName evidence="8">MtaA/CmuA family methyltransferase</fullName>
        <ecNumber evidence="8">2.1.1.-</ecNumber>
    </submittedName>
</protein>
<dbReference type="NCBIfam" id="NF040654">
    <property type="entry name" value="MtaA_Meth"/>
    <property type="match status" value="1"/>
</dbReference>
<evidence type="ECO:0000256" key="1">
    <source>
        <dbReference type="ARBA" id="ARBA00001947"/>
    </source>
</evidence>
<gene>
    <name evidence="8" type="ORF">D6D85_12475</name>
    <name evidence="9" type="ORF">EF810_00065</name>
</gene>
<keyword evidence="5" id="KW-0862">Zinc</keyword>
<dbReference type="NCBIfam" id="NF004889">
    <property type="entry name" value="PRK06252.1"/>
    <property type="match status" value="1"/>
</dbReference>
<keyword evidence="2 8" id="KW-0489">Methyltransferase</keyword>
<dbReference type="SUPFAM" id="SSF51726">
    <property type="entry name" value="UROD/MetE-like"/>
    <property type="match status" value="1"/>
</dbReference>
<comment type="caution">
    <text evidence="8">The sequence shown here is derived from an EMBL/GenBank/DDBJ whole genome shotgun (WGS) entry which is preliminary data.</text>
</comment>
<dbReference type="GO" id="GO:0008168">
    <property type="term" value="F:methyltransferase activity"/>
    <property type="evidence" value="ECO:0007669"/>
    <property type="project" value="UniProtKB-KW"/>
</dbReference>
<dbReference type="OrthoDB" id="124836at2157"/>
<keyword evidence="10" id="KW-1185">Reference proteome</keyword>
<evidence type="ECO:0000259" key="7">
    <source>
        <dbReference type="Pfam" id="PF01208"/>
    </source>
</evidence>
<sequence length="350" mass="37478">MGPKERVLNVLSDNPVDKTPVTSFTQVGIVEAMQKVGAPWPEAHSDPNKMATLGASLYKLIGLEAIRVPFCLTVEAEAIGCKVDMGKIDRQPSIRAHAFESPSEVRIDPGWLDRGRVPVVLKAIELLKEEGLDAPLIVGITGPFTLSGHLIGTEKLVRSIKVEPQNIEKLLDTVVEANISYCAKIAEAGADIITVNEPTASPDLLNPLDFKYLVKPRLQTLANSIKIKKVLHICGSALPIVGDMAACGYDAISIEDKVDITKAKEAISKSVGKPSFPRMTFGGPVKVKIAGNVSTAKTLFMGKPEEVKAEALQALKAGVDFLAPACGLAPPTPLANVRAMVEARDEFFAR</sequence>
<keyword evidence="6" id="KW-0484">Methanogenesis</keyword>
<dbReference type="GO" id="GO:0046872">
    <property type="term" value="F:metal ion binding"/>
    <property type="evidence" value="ECO:0007669"/>
    <property type="project" value="UniProtKB-KW"/>
</dbReference>
<dbReference type="AlphaFoldDB" id="A0A429GGH2"/>
<keyword evidence="3 8" id="KW-0808">Transferase</keyword>
<proteinExistence type="predicted"/>
<organism evidence="8 10">
    <name type="scientific">Candidatus Methanodesulfokora washburnensis</name>
    <dbReference type="NCBI Taxonomy" id="2478471"/>
    <lineage>
        <taxon>Archaea</taxon>
        <taxon>Thermoproteota</taxon>
        <taxon>Candidatus Korarchaeia</taxon>
        <taxon>Candidatus Korarchaeia incertae sedis</taxon>
        <taxon>Candidatus Methanodesulfokora</taxon>
    </lineage>
</organism>
<dbReference type="Proteomes" id="UP000277582">
    <property type="component" value="Unassembled WGS sequence"/>
</dbReference>
<evidence type="ECO:0000256" key="5">
    <source>
        <dbReference type="ARBA" id="ARBA00022833"/>
    </source>
</evidence>
<dbReference type="InterPro" id="IPR038071">
    <property type="entry name" value="UROD/MetE-like_sf"/>
</dbReference>
<dbReference type="EMBL" id="RCOS01000137">
    <property type="protein sequence ID" value="RSN72854.1"/>
    <property type="molecule type" value="Genomic_DNA"/>
</dbReference>
<dbReference type="PANTHER" id="PTHR47099">
    <property type="entry name" value="METHYLCOBAMIDE:COM METHYLTRANSFERASE MTBA"/>
    <property type="match status" value="1"/>
</dbReference>
<feature type="domain" description="Uroporphyrinogen decarboxylase (URO-D)" evidence="7">
    <location>
        <begin position="3"/>
        <end position="346"/>
    </location>
</feature>
<comment type="cofactor">
    <cofactor evidence="1">
        <name>Zn(2+)</name>
        <dbReference type="ChEBI" id="CHEBI:29105"/>
    </cofactor>
</comment>
<dbReference type="GO" id="GO:0004853">
    <property type="term" value="F:uroporphyrinogen decarboxylase activity"/>
    <property type="evidence" value="ECO:0007669"/>
    <property type="project" value="InterPro"/>
</dbReference>
<reference evidence="9 11" key="2">
    <citation type="journal article" date="2019" name="Nat. Microbiol.">
        <title>Wide diversity of methane and short-chain alkane metabolisms in uncultured archaea.</title>
        <authorList>
            <person name="Borrel G."/>
            <person name="Adam P.S."/>
            <person name="McKay L.J."/>
            <person name="Chen L.X."/>
            <person name="Sierra-Garcia I.N."/>
            <person name="Sieber C.M."/>
            <person name="Letourneur Q."/>
            <person name="Ghozlane A."/>
            <person name="Andersen G.L."/>
            <person name="Li W.J."/>
            <person name="Hallam S.J."/>
            <person name="Muyzer G."/>
            <person name="de Oliveira V.M."/>
            <person name="Inskeep W.P."/>
            <person name="Banfield J.F."/>
            <person name="Gribaldo S."/>
        </authorList>
    </citation>
    <scope>NUCLEOTIDE SEQUENCE [LARGE SCALE GENOMIC DNA]</scope>
    <source>
        <strain evidence="9">NM4</strain>
    </source>
</reference>
<dbReference type="PANTHER" id="PTHR47099:SF1">
    <property type="entry name" value="METHYLCOBAMIDE:COM METHYLTRANSFERASE MTBA"/>
    <property type="match status" value="1"/>
</dbReference>
<evidence type="ECO:0000256" key="2">
    <source>
        <dbReference type="ARBA" id="ARBA00022603"/>
    </source>
</evidence>
<dbReference type="GO" id="GO:0006730">
    <property type="term" value="P:one-carbon metabolic process"/>
    <property type="evidence" value="ECO:0007669"/>
    <property type="project" value="InterPro"/>
</dbReference>
<dbReference type="Pfam" id="PF01208">
    <property type="entry name" value="URO-D"/>
    <property type="match status" value="1"/>
</dbReference>
<dbReference type="NCBIfam" id="TIGR01463">
    <property type="entry name" value="mtaA_cmuA"/>
    <property type="match status" value="1"/>
</dbReference>
<reference evidence="8 10" key="1">
    <citation type="submission" date="2018-10" db="EMBL/GenBank/DDBJ databases">
        <title>Co-occurring genomic capacity for anaerobic methane metabolism and dissimilatory sulfite reduction discovered in the Korarchaeota.</title>
        <authorList>
            <person name="Mckay L.J."/>
            <person name="Dlakic M."/>
            <person name="Fields M.W."/>
            <person name="Delmont T.O."/>
            <person name="Eren A.M."/>
            <person name="Jay Z.J."/>
            <person name="Klingelsmith K.B."/>
            <person name="Rusch D.B."/>
            <person name="Inskeep W.P."/>
        </authorList>
    </citation>
    <scope>NUCLEOTIDE SEQUENCE [LARGE SCALE GENOMIC DNA]</scope>
    <source>
        <strain evidence="8 10">MDKW</strain>
    </source>
</reference>
<name>A0A429GGH2_9CREN</name>
<dbReference type="GO" id="GO:0015948">
    <property type="term" value="P:methanogenesis"/>
    <property type="evidence" value="ECO:0007669"/>
    <property type="project" value="UniProtKB-KW"/>
</dbReference>
<dbReference type="InterPro" id="IPR000257">
    <property type="entry name" value="Uroporphyrinogen_deCOase"/>
</dbReference>
<dbReference type="RefSeq" id="WP_125672287.1">
    <property type="nucleotide sequence ID" value="NZ_RCOS01000137.1"/>
</dbReference>
<evidence type="ECO:0000256" key="4">
    <source>
        <dbReference type="ARBA" id="ARBA00022723"/>
    </source>
</evidence>
<evidence type="ECO:0000256" key="3">
    <source>
        <dbReference type="ARBA" id="ARBA00022679"/>
    </source>
</evidence>
<dbReference type="GO" id="GO:0006779">
    <property type="term" value="P:porphyrin-containing compound biosynthetic process"/>
    <property type="evidence" value="ECO:0007669"/>
    <property type="project" value="InterPro"/>
</dbReference>
<accession>A0A429GGH2</accession>